<name>A0A1H7GN01_OLID1</name>
<dbReference type="RefSeq" id="WP_093316670.1">
    <property type="nucleotide sequence ID" value="NZ_FOAF01000001.1"/>
</dbReference>
<evidence type="ECO:0000256" key="9">
    <source>
        <dbReference type="ARBA" id="ARBA00039149"/>
    </source>
</evidence>
<evidence type="ECO:0000256" key="4">
    <source>
        <dbReference type="ARBA" id="ARBA00022741"/>
    </source>
</evidence>
<keyword evidence="4" id="KW-0547">Nucleotide-binding</keyword>
<dbReference type="GO" id="GO:0016874">
    <property type="term" value="F:ligase activity"/>
    <property type="evidence" value="ECO:0007669"/>
    <property type="project" value="UniProtKB-KW"/>
</dbReference>
<dbReference type="InterPro" id="IPR018317">
    <property type="entry name" value="QueC"/>
</dbReference>
<dbReference type="InterPro" id="IPR014729">
    <property type="entry name" value="Rossmann-like_a/b/a_fold"/>
</dbReference>
<evidence type="ECO:0000256" key="10">
    <source>
        <dbReference type="ARBA" id="ARBA00047890"/>
    </source>
</evidence>
<comment type="similarity">
    <text evidence="8">Belongs to the QueC family.</text>
</comment>
<dbReference type="PANTHER" id="PTHR42914">
    <property type="entry name" value="7-CYANO-7-DEAZAGUANINE SYNTHASE"/>
    <property type="match status" value="1"/>
</dbReference>
<proteinExistence type="inferred from homology"/>
<evidence type="ECO:0000256" key="1">
    <source>
        <dbReference type="ARBA" id="ARBA00005061"/>
    </source>
</evidence>
<evidence type="ECO:0000313" key="12">
    <source>
        <dbReference type="Proteomes" id="UP000199421"/>
    </source>
</evidence>
<evidence type="ECO:0000256" key="8">
    <source>
        <dbReference type="ARBA" id="ARBA00037993"/>
    </source>
</evidence>
<dbReference type="OrthoDB" id="1426978at2"/>
<sequence length="197" mass="22083">MSKGLLLSGGLDSISLAYMVRPEIAFTVDYGQKPAQTEIKISENICKILKIRHEVIVVDCSSLGSGDLTNNPSLNTSPSSEWWPYRNQLLVTLVAMRAISLNVRELLVGSVRSDNFHKDGTIPFYQKLDSLMQYQEGNMKILYPVIDLYTHELIITSGIPLDMILMAHSCHTSNEPCGFCRGCLKYLTVKQKLNIEN</sequence>
<keyword evidence="2" id="KW-0436">Ligase</keyword>
<dbReference type="Proteomes" id="UP000199421">
    <property type="component" value="Unassembled WGS sequence"/>
</dbReference>
<accession>A0A1H7GN01</accession>
<protein>
    <recommendedName>
        <fullName evidence="9">7-cyano-7-deazaguanine synthase</fullName>
        <ecNumber evidence="9">6.3.4.20</ecNumber>
    </recommendedName>
</protein>
<evidence type="ECO:0000256" key="2">
    <source>
        <dbReference type="ARBA" id="ARBA00022598"/>
    </source>
</evidence>
<dbReference type="Pfam" id="PF06508">
    <property type="entry name" value="QueC"/>
    <property type="match status" value="1"/>
</dbReference>
<gene>
    <name evidence="11" type="ORF">SAMN05661044_00139</name>
</gene>
<dbReference type="GO" id="GO:0046872">
    <property type="term" value="F:metal ion binding"/>
    <property type="evidence" value="ECO:0007669"/>
    <property type="project" value="UniProtKB-KW"/>
</dbReference>
<reference evidence="12" key="1">
    <citation type="submission" date="2016-10" db="EMBL/GenBank/DDBJ databases">
        <authorList>
            <person name="Varghese N."/>
            <person name="Submissions S."/>
        </authorList>
    </citation>
    <scope>NUCLEOTIDE SEQUENCE [LARGE SCALE GENOMIC DNA]</scope>
    <source>
        <strain evidence="12">DSM 18733</strain>
    </source>
</reference>
<dbReference type="AlphaFoldDB" id="A0A1H7GN01"/>
<dbReference type="Gene3D" id="3.40.50.620">
    <property type="entry name" value="HUPs"/>
    <property type="match status" value="1"/>
</dbReference>
<evidence type="ECO:0000256" key="3">
    <source>
        <dbReference type="ARBA" id="ARBA00022723"/>
    </source>
</evidence>
<dbReference type="GO" id="GO:0008616">
    <property type="term" value="P:tRNA queuosine(34) biosynthetic process"/>
    <property type="evidence" value="ECO:0007669"/>
    <property type="project" value="UniProtKB-KW"/>
</dbReference>
<evidence type="ECO:0000256" key="5">
    <source>
        <dbReference type="ARBA" id="ARBA00022785"/>
    </source>
</evidence>
<comment type="catalytic activity">
    <reaction evidence="10">
        <text>7-carboxy-7-carbaguanine + NH4(+) + 2 ATP = 7-cyano-7-carbaguanine + 2 AMP + 2 diphosphate + 2 H(+)</text>
        <dbReference type="Rhea" id="RHEA:27982"/>
        <dbReference type="ChEBI" id="CHEBI:15378"/>
        <dbReference type="ChEBI" id="CHEBI:28938"/>
        <dbReference type="ChEBI" id="CHEBI:30616"/>
        <dbReference type="ChEBI" id="CHEBI:33019"/>
        <dbReference type="ChEBI" id="CHEBI:45075"/>
        <dbReference type="ChEBI" id="CHEBI:61036"/>
        <dbReference type="ChEBI" id="CHEBI:456215"/>
        <dbReference type="EC" id="6.3.4.20"/>
    </reaction>
</comment>
<evidence type="ECO:0000313" key="11">
    <source>
        <dbReference type="EMBL" id="SEK39526.1"/>
    </source>
</evidence>
<dbReference type="EC" id="6.3.4.20" evidence="9"/>
<keyword evidence="3" id="KW-0479">Metal-binding</keyword>
<dbReference type="EMBL" id="FOAF01000001">
    <property type="protein sequence ID" value="SEK39526.1"/>
    <property type="molecule type" value="Genomic_DNA"/>
</dbReference>
<comment type="pathway">
    <text evidence="1">Purine metabolism; 7-cyano-7-deazaguanine biosynthesis.</text>
</comment>
<dbReference type="PANTHER" id="PTHR42914:SF1">
    <property type="entry name" value="7-CYANO-7-DEAZAGUANINE SYNTHASE"/>
    <property type="match status" value="1"/>
</dbReference>
<keyword evidence="6" id="KW-0862">Zinc</keyword>
<keyword evidence="7" id="KW-0067">ATP-binding</keyword>
<evidence type="ECO:0000256" key="7">
    <source>
        <dbReference type="ARBA" id="ARBA00022840"/>
    </source>
</evidence>
<dbReference type="STRING" id="407022.SAMN05661044_00139"/>
<dbReference type="GO" id="GO:0005524">
    <property type="term" value="F:ATP binding"/>
    <property type="evidence" value="ECO:0007669"/>
    <property type="project" value="UniProtKB-KW"/>
</dbReference>
<evidence type="ECO:0000256" key="6">
    <source>
        <dbReference type="ARBA" id="ARBA00022833"/>
    </source>
</evidence>
<keyword evidence="12" id="KW-1185">Reference proteome</keyword>
<dbReference type="SUPFAM" id="SSF52402">
    <property type="entry name" value="Adenine nucleotide alpha hydrolases-like"/>
    <property type="match status" value="1"/>
</dbReference>
<organism evidence="11 12">
    <name type="scientific">Olivibacter domesticus</name>
    <name type="common">Pseudosphingobacterium domesticum</name>
    <dbReference type="NCBI Taxonomy" id="407022"/>
    <lineage>
        <taxon>Bacteria</taxon>
        <taxon>Pseudomonadati</taxon>
        <taxon>Bacteroidota</taxon>
        <taxon>Sphingobacteriia</taxon>
        <taxon>Sphingobacteriales</taxon>
        <taxon>Sphingobacteriaceae</taxon>
        <taxon>Olivibacter</taxon>
    </lineage>
</organism>
<keyword evidence="5" id="KW-0671">Queuosine biosynthesis</keyword>